<evidence type="ECO:0000313" key="12">
    <source>
        <dbReference type="Proteomes" id="UP001162131"/>
    </source>
</evidence>
<dbReference type="Proteomes" id="UP001162131">
    <property type="component" value="Unassembled WGS sequence"/>
</dbReference>
<dbReference type="InterPro" id="IPR014756">
    <property type="entry name" value="Ig_E-set"/>
</dbReference>
<reference evidence="11" key="1">
    <citation type="submission" date="2021-09" db="EMBL/GenBank/DDBJ databases">
        <authorList>
            <consortium name="AG Swart"/>
            <person name="Singh M."/>
            <person name="Singh A."/>
            <person name="Seah K."/>
            <person name="Emmerich C."/>
        </authorList>
    </citation>
    <scope>NUCLEOTIDE SEQUENCE</scope>
    <source>
        <strain evidence="11">ATCC30299</strain>
    </source>
</reference>
<feature type="transmembrane region" description="Helical" evidence="8">
    <location>
        <begin position="167"/>
        <end position="189"/>
    </location>
</feature>
<comment type="similarity">
    <text evidence="2 7">Belongs to the EMP24/GP25L family.</text>
</comment>
<accession>A0AAU9JGP2</accession>
<evidence type="ECO:0000256" key="5">
    <source>
        <dbReference type="ARBA" id="ARBA00022989"/>
    </source>
</evidence>
<evidence type="ECO:0000256" key="6">
    <source>
        <dbReference type="ARBA" id="ARBA00023136"/>
    </source>
</evidence>
<feature type="chain" id="PRO_5043504927" description="GOLD domain-containing protein" evidence="9">
    <location>
        <begin position="18"/>
        <end position="199"/>
    </location>
</feature>
<evidence type="ECO:0000259" key="10">
    <source>
        <dbReference type="PROSITE" id="PS50866"/>
    </source>
</evidence>
<organism evidence="11 12">
    <name type="scientific">Blepharisma stoltei</name>
    <dbReference type="NCBI Taxonomy" id="1481888"/>
    <lineage>
        <taxon>Eukaryota</taxon>
        <taxon>Sar</taxon>
        <taxon>Alveolata</taxon>
        <taxon>Ciliophora</taxon>
        <taxon>Postciliodesmatophora</taxon>
        <taxon>Heterotrichea</taxon>
        <taxon>Heterotrichida</taxon>
        <taxon>Blepharismidae</taxon>
        <taxon>Blepharisma</taxon>
    </lineage>
</organism>
<dbReference type="Gene3D" id="2.60.40.10">
    <property type="entry name" value="Immunoglobulins"/>
    <property type="match status" value="1"/>
</dbReference>
<evidence type="ECO:0000256" key="9">
    <source>
        <dbReference type="SAM" id="SignalP"/>
    </source>
</evidence>
<dbReference type="AlphaFoldDB" id="A0AAU9JGP2"/>
<dbReference type="PANTHER" id="PTHR22811">
    <property type="entry name" value="TRANSMEMBRANE EMP24 DOMAIN-CONTAINING PROTEIN"/>
    <property type="match status" value="1"/>
</dbReference>
<dbReference type="GO" id="GO:0016020">
    <property type="term" value="C:membrane"/>
    <property type="evidence" value="ECO:0007669"/>
    <property type="project" value="UniProtKB-SubCell"/>
</dbReference>
<proteinExistence type="inferred from homology"/>
<keyword evidence="4 9" id="KW-0732">Signal</keyword>
<keyword evidence="12" id="KW-1185">Reference proteome</keyword>
<dbReference type="SUPFAM" id="SSF81296">
    <property type="entry name" value="E set domains"/>
    <property type="match status" value="1"/>
</dbReference>
<keyword evidence="6 8" id="KW-0472">Membrane</keyword>
<evidence type="ECO:0000256" key="7">
    <source>
        <dbReference type="RuleBase" id="RU003827"/>
    </source>
</evidence>
<keyword evidence="3 7" id="KW-0812">Transmembrane</keyword>
<evidence type="ECO:0000313" key="11">
    <source>
        <dbReference type="EMBL" id="CAG9325136.1"/>
    </source>
</evidence>
<dbReference type="SMART" id="SM01190">
    <property type="entry name" value="EMP24_GP25L"/>
    <property type="match status" value="1"/>
</dbReference>
<feature type="domain" description="GOLD" evidence="10">
    <location>
        <begin position="27"/>
        <end position="174"/>
    </location>
</feature>
<dbReference type="InterPro" id="IPR015720">
    <property type="entry name" value="Emp24-like"/>
</dbReference>
<protein>
    <recommendedName>
        <fullName evidence="10">GOLD domain-containing protein</fullName>
    </recommendedName>
</protein>
<dbReference type="Pfam" id="PF01105">
    <property type="entry name" value="EMP24_GP25L"/>
    <property type="match status" value="1"/>
</dbReference>
<keyword evidence="5 8" id="KW-1133">Transmembrane helix</keyword>
<dbReference type="EMBL" id="CAJZBQ010000037">
    <property type="protein sequence ID" value="CAG9325136.1"/>
    <property type="molecule type" value="Genomic_DNA"/>
</dbReference>
<dbReference type="PROSITE" id="PS50866">
    <property type="entry name" value="GOLD"/>
    <property type="match status" value="1"/>
</dbReference>
<sequence length="199" mass="22569">MVNKLLIFLFLLFCTSSFEFNLGPSYTQCFGEDMSTGTLLVGEVLIKNKRVDQKFLSVQIMNPSKKQIHTSQNVNRSIFSFTAEEAGAHNICITNGGKESVTISVDVKIGIAAKDYTNIASTKELKETELMVVKVSETSTQIHKELQYIREREEQMRNTNETIYSRVISYSIVTLVFLAAIAIVQILYLKKFFKSKKMI</sequence>
<evidence type="ECO:0000256" key="1">
    <source>
        <dbReference type="ARBA" id="ARBA00004479"/>
    </source>
</evidence>
<evidence type="ECO:0000256" key="2">
    <source>
        <dbReference type="ARBA" id="ARBA00007104"/>
    </source>
</evidence>
<dbReference type="InterPro" id="IPR013783">
    <property type="entry name" value="Ig-like_fold"/>
</dbReference>
<gene>
    <name evidence="11" type="ORF">BSTOLATCC_MIC37882</name>
</gene>
<name>A0AAU9JGP2_9CILI</name>
<comment type="subcellular location">
    <subcellularLocation>
        <location evidence="1 7">Membrane</location>
        <topology evidence="1 7">Single-pass type I membrane protein</topology>
    </subcellularLocation>
</comment>
<comment type="caution">
    <text evidence="11">The sequence shown here is derived from an EMBL/GenBank/DDBJ whole genome shotgun (WGS) entry which is preliminary data.</text>
</comment>
<evidence type="ECO:0000256" key="3">
    <source>
        <dbReference type="ARBA" id="ARBA00022692"/>
    </source>
</evidence>
<feature type="signal peptide" evidence="9">
    <location>
        <begin position="1"/>
        <end position="17"/>
    </location>
</feature>
<evidence type="ECO:0000256" key="8">
    <source>
        <dbReference type="SAM" id="Phobius"/>
    </source>
</evidence>
<dbReference type="InterPro" id="IPR009038">
    <property type="entry name" value="GOLD_dom"/>
</dbReference>
<evidence type="ECO:0000256" key="4">
    <source>
        <dbReference type="ARBA" id="ARBA00022729"/>
    </source>
</evidence>